<gene>
    <name evidence="2" type="ORF">FRACYDRAFT_236560</name>
</gene>
<organism evidence="2 3">
    <name type="scientific">Fragilariopsis cylindrus CCMP1102</name>
    <dbReference type="NCBI Taxonomy" id="635003"/>
    <lineage>
        <taxon>Eukaryota</taxon>
        <taxon>Sar</taxon>
        <taxon>Stramenopiles</taxon>
        <taxon>Ochrophyta</taxon>
        <taxon>Bacillariophyta</taxon>
        <taxon>Bacillariophyceae</taxon>
        <taxon>Bacillariophycidae</taxon>
        <taxon>Bacillariales</taxon>
        <taxon>Bacillariaceae</taxon>
        <taxon>Fragilariopsis</taxon>
    </lineage>
</organism>
<evidence type="ECO:0000313" key="3">
    <source>
        <dbReference type="Proteomes" id="UP000095751"/>
    </source>
</evidence>
<proteinExistence type="predicted"/>
<accession>A0A1E7FJI3</accession>
<dbReference type="InterPro" id="IPR036770">
    <property type="entry name" value="Ankyrin_rpt-contain_sf"/>
</dbReference>
<evidence type="ECO:0000256" key="1">
    <source>
        <dbReference type="SAM" id="MobiDB-lite"/>
    </source>
</evidence>
<evidence type="ECO:0008006" key="4">
    <source>
        <dbReference type="Google" id="ProtNLM"/>
    </source>
</evidence>
<protein>
    <recommendedName>
        <fullName evidence="4">Ankyrin</fullName>
    </recommendedName>
</protein>
<dbReference type="EMBL" id="KV784356">
    <property type="protein sequence ID" value="OEU18284.1"/>
    <property type="molecule type" value="Genomic_DNA"/>
</dbReference>
<feature type="region of interest" description="Disordered" evidence="1">
    <location>
        <begin position="398"/>
        <end position="444"/>
    </location>
</feature>
<dbReference type="AlphaFoldDB" id="A0A1E7FJI3"/>
<evidence type="ECO:0000313" key="2">
    <source>
        <dbReference type="EMBL" id="OEU18284.1"/>
    </source>
</evidence>
<name>A0A1E7FJI3_9STRA</name>
<feature type="compositionally biased region" description="Low complexity" evidence="1">
    <location>
        <begin position="399"/>
        <end position="412"/>
    </location>
</feature>
<dbReference type="KEGG" id="fcy:FRACYDRAFT_236560"/>
<dbReference type="Gene3D" id="1.25.40.20">
    <property type="entry name" value="Ankyrin repeat-containing domain"/>
    <property type="match status" value="1"/>
</dbReference>
<dbReference type="InParanoid" id="A0A1E7FJI3"/>
<dbReference type="Proteomes" id="UP000095751">
    <property type="component" value="Unassembled WGS sequence"/>
</dbReference>
<keyword evidence="3" id="KW-1185">Reference proteome</keyword>
<sequence length="444" mass="51097">MNDANNIDIEDVQQAQAQAAQDEQQQQQQQQQAVVLLKKMILVLEQKETFPLQTRNKTDALVENFLEKLGNHVHDMLCDMSDDNDGDENYRGLDSDRDTEEEVEAILRFFPEVLHRGGDHGVYPIRLLASARDEDGSWKCNVKAVSFIHIVARLTIEFGLFEGDDRGGLLCEDFDGCNVLHVLMLSDKIEVHNQEHYEYIDTQYLQVLIQLRQLDLLKKEDIQSSDLLNELCGQCYFFAEKRLRFLVEWDPNALLHPTDLNPTDDDDGYLPIHCAAEKSYSIQRFQLIFEYGICYFPKKKGISLIFKKNNRDGHTPFQYACKKFGYEQGIKVVEETLIRCYSSSDNTPPLNIVEALLSAAIDKAVHLDCLYFLLRRQPDVIQKLLSLTTPTVVVAMDSNNNIGNKNNNGINDGENDDNLSQRRMNPIKRKRKRQENMMNDDDNN</sequence>
<reference evidence="2 3" key="1">
    <citation type="submission" date="2016-09" db="EMBL/GenBank/DDBJ databases">
        <title>Extensive genetic diversity and differential bi-allelic expression allows diatom success in the polar Southern Ocean.</title>
        <authorList>
            <consortium name="DOE Joint Genome Institute"/>
            <person name="Mock T."/>
            <person name="Otillar R.P."/>
            <person name="Strauss J."/>
            <person name="Dupont C."/>
            <person name="Frickenhaus S."/>
            <person name="Maumus F."/>
            <person name="Mcmullan M."/>
            <person name="Sanges R."/>
            <person name="Schmutz J."/>
            <person name="Toseland A."/>
            <person name="Valas R."/>
            <person name="Veluchamy A."/>
            <person name="Ward B.J."/>
            <person name="Allen A."/>
            <person name="Barry K."/>
            <person name="Falciatore A."/>
            <person name="Ferrante M."/>
            <person name="Fortunato A.E."/>
            <person name="Gloeckner G."/>
            <person name="Gruber A."/>
            <person name="Hipkin R."/>
            <person name="Janech M."/>
            <person name="Kroth P."/>
            <person name="Leese F."/>
            <person name="Lindquist E."/>
            <person name="Lyon B.R."/>
            <person name="Martin J."/>
            <person name="Mayer C."/>
            <person name="Parker M."/>
            <person name="Quesneville H."/>
            <person name="Raymond J."/>
            <person name="Uhlig C."/>
            <person name="Valentin K.U."/>
            <person name="Worden A.Z."/>
            <person name="Armbrust E.V."/>
            <person name="Bowler C."/>
            <person name="Green B."/>
            <person name="Moulton V."/>
            <person name="Van Oosterhout C."/>
            <person name="Grigoriev I."/>
        </authorList>
    </citation>
    <scope>NUCLEOTIDE SEQUENCE [LARGE SCALE GENOMIC DNA]</scope>
    <source>
        <strain evidence="2 3">CCMP1102</strain>
    </source>
</reference>